<dbReference type="STRING" id="307507.A0A2V0NZB7"/>
<evidence type="ECO:0000256" key="2">
    <source>
        <dbReference type="ARBA" id="ARBA00022448"/>
    </source>
</evidence>
<dbReference type="GO" id="GO:0005743">
    <property type="term" value="C:mitochondrial inner membrane"/>
    <property type="evidence" value="ECO:0007669"/>
    <property type="project" value="UniProtKB-SubCell"/>
</dbReference>
<protein>
    <recommendedName>
        <fullName evidence="9">NADH dehydrogenase [ubiquinone] iron-sulfur protein 4, mitochondrial</fullName>
    </recommendedName>
</protein>
<keyword evidence="8 9" id="KW-0472">Membrane</keyword>
<dbReference type="Gene3D" id="3.30.160.190">
    <property type="entry name" value="atu1810 like domain"/>
    <property type="match status" value="1"/>
</dbReference>
<keyword evidence="11" id="KW-1185">Reference proteome</keyword>
<comment type="caution">
    <text evidence="10">The sequence shown here is derived from an EMBL/GenBank/DDBJ whole genome shotgun (WGS) entry which is preliminary data.</text>
</comment>
<evidence type="ECO:0000313" key="10">
    <source>
        <dbReference type="EMBL" id="GBF90267.1"/>
    </source>
</evidence>
<evidence type="ECO:0000313" key="11">
    <source>
        <dbReference type="Proteomes" id="UP000247498"/>
    </source>
</evidence>
<comment type="similarity">
    <text evidence="1 9">Belongs to the complex I NDUFS4 subunit family.</text>
</comment>
<dbReference type="EMBL" id="BDRX01000016">
    <property type="protein sequence ID" value="GBF90267.1"/>
    <property type="molecule type" value="Genomic_DNA"/>
</dbReference>
<evidence type="ECO:0000256" key="1">
    <source>
        <dbReference type="ARBA" id="ARBA00005882"/>
    </source>
</evidence>
<accession>A0A2V0NZB7</accession>
<dbReference type="InParanoid" id="A0A2V0NZB7"/>
<dbReference type="Pfam" id="PF04800">
    <property type="entry name" value="NDUS4"/>
    <property type="match status" value="1"/>
</dbReference>
<evidence type="ECO:0000256" key="7">
    <source>
        <dbReference type="ARBA" id="ARBA00023128"/>
    </source>
</evidence>
<organism evidence="10 11">
    <name type="scientific">Raphidocelis subcapitata</name>
    <dbReference type="NCBI Taxonomy" id="307507"/>
    <lineage>
        <taxon>Eukaryota</taxon>
        <taxon>Viridiplantae</taxon>
        <taxon>Chlorophyta</taxon>
        <taxon>core chlorophytes</taxon>
        <taxon>Chlorophyceae</taxon>
        <taxon>CS clade</taxon>
        <taxon>Sphaeropleales</taxon>
        <taxon>Selenastraceae</taxon>
        <taxon>Raphidocelis</taxon>
    </lineage>
</organism>
<comment type="function">
    <text evidence="9">Accessory subunit of the mitochondrial membrane respiratory chain NADH dehydrogenase (Complex I), that is believed not to be involved in catalysis. Complex I functions in the transfer of electrons from NADH to the respiratory chain. The immediate electron acceptor for the enzyme is believed to be ubiquinone.</text>
</comment>
<keyword evidence="5 9" id="KW-0809">Transit peptide</keyword>
<name>A0A2V0NZB7_9CHLO</name>
<sequence length="192" mass="20713">MLGALQAAARGSRSGGSLLQRALFSSSAKDDYAIVMSKAMEVSTEAVSAPLPPGEGGITFGVPLETFKRKAIILAPSRVAGQQGVGNTAENASAPAWRIEFEAQAKWQNPLQGWNSTADPLENVGRSSLFFYTKDQAVAYAQKAGWEIEVSEPNLPRKDRQKRFASYGDNYTIKRNGVPDLSHLAQQAKNAK</sequence>
<keyword evidence="4 9" id="KW-0999">Mitochondrion inner membrane</keyword>
<evidence type="ECO:0000256" key="6">
    <source>
        <dbReference type="ARBA" id="ARBA00022982"/>
    </source>
</evidence>
<evidence type="ECO:0000256" key="4">
    <source>
        <dbReference type="ARBA" id="ARBA00022792"/>
    </source>
</evidence>
<dbReference type="OrthoDB" id="3089at2759"/>
<dbReference type="FunCoup" id="A0A2V0NZB7">
    <property type="interactions" value="2016"/>
</dbReference>
<dbReference type="Proteomes" id="UP000247498">
    <property type="component" value="Unassembled WGS sequence"/>
</dbReference>
<keyword evidence="3 9" id="KW-0679">Respiratory chain</keyword>
<keyword evidence="6 9" id="KW-0249">Electron transport</keyword>
<dbReference type="PANTHER" id="PTHR12219:SF8">
    <property type="entry name" value="NADH DEHYDROGENASE [UBIQUINONE] IRON-SULFUR PROTEIN 4, MITOCHONDRIAL"/>
    <property type="match status" value="1"/>
</dbReference>
<dbReference type="InterPro" id="IPR006885">
    <property type="entry name" value="NADH_UbQ_FeS_4_mit-like"/>
</dbReference>
<proteinExistence type="inferred from homology"/>
<reference evidence="10 11" key="1">
    <citation type="journal article" date="2018" name="Sci. Rep.">
        <title>Raphidocelis subcapitata (=Pseudokirchneriella subcapitata) provides an insight into genome evolution and environmental adaptations in the Sphaeropleales.</title>
        <authorList>
            <person name="Suzuki S."/>
            <person name="Yamaguchi H."/>
            <person name="Nakajima N."/>
            <person name="Kawachi M."/>
        </authorList>
    </citation>
    <scope>NUCLEOTIDE SEQUENCE [LARGE SCALE GENOMIC DNA]</scope>
    <source>
        <strain evidence="10 11">NIES-35</strain>
    </source>
</reference>
<evidence type="ECO:0000256" key="9">
    <source>
        <dbReference type="RuleBase" id="RU367010"/>
    </source>
</evidence>
<dbReference type="GO" id="GO:0022900">
    <property type="term" value="P:electron transport chain"/>
    <property type="evidence" value="ECO:0007669"/>
    <property type="project" value="InterPro"/>
</dbReference>
<keyword evidence="7 9" id="KW-0496">Mitochondrion</keyword>
<comment type="subcellular location">
    <subcellularLocation>
        <location evidence="9">Mitochondrion inner membrane</location>
        <topology evidence="9">Peripheral membrane protein</topology>
        <orientation evidence="9">Matrix side</orientation>
    </subcellularLocation>
</comment>
<evidence type="ECO:0000256" key="5">
    <source>
        <dbReference type="ARBA" id="ARBA00022946"/>
    </source>
</evidence>
<evidence type="ECO:0000256" key="3">
    <source>
        <dbReference type="ARBA" id="ARBA00022660"/>
    </source>
</evidence>
<evidence type="ECO:0000256" key="8">
    <source>
        <dbReference type="ARBA" id="ARBA00023136"/>
    </source>
</evidence>
<dbReference type="AlphaFoldDB" id="A0A2V0NZB7"/>
<dbReference type="InterPro" id="IPR038532">
    <property type="entry name" value="NDUFS4-like_sf"/>
</dbReference>
<gene>
    <name evidence="10" type="ORF">Rsub_02373</name>
</gene>
<keyword evidence="2 9" id="KW-0813">Transport</keyword>
<dbReference type="PANTHER" id="PTHR12219">
    <property type="entry name" value="NADH-UBIQUINONE OXIDOREDUCTASE"/>
    <property type="match status" value="1"/>
</dbReference>